<dbReference type="GO" id="GO:0008843">
    <property type="term" value="F:endochitinase activity"/>
    <property type="evidence" value="ECO:0007669"/>
    <property type="project" value="UniProtKB-EC"/>
</dbReference>
<dbReference type="InterPro" id="IPR001223">
    <property type="entry name" value="Glyco_hydro18_cat"/>
</dbReference>
<dbReference type="EC" id="3.2.1.14" evidence="2"/>
<feature type="domain" description="GH18" evidence="9">
    <location>
        <begin position="155"/>
        <end position="507"/>
    </location>
</feature>
<evidence type="ECO:0000259" key="8">
    <source>
        <dbReference type="PROSITE" id="PS51212"/>
    </source>
</evidence>
<keyword evidence="3 4" id="KW-0147">Chitin-binding</keyword>
<comment type="caution">
    <text evidence="10">The sequence shown here is derived from an EMBL/GenBank/DDBJ whole genome shotgun (WGS) entry which is preliminary data.</text>
</comment>
<reference evidence="11" key="1">
    <citation type="journal article" date="2023" name="Mol. Phylogenet. Evol.">
        <title>Genome-scale phylogeny and comparative genomics of the fungal order Sordariales.</title>
        <authorList>
            <person name="Hensen N."/>
            <person name="Bonometti L."/>
            <person name="Westerberg I."/>
            <person name="Brannstrom I.O."/>
            <person name="Guillou S."/>
            <person name="Cros-Aarteil S."/>
            <person name="Calhoun S."/>
            <person name="Haridas S."/>
            <person name="Kuo A."/>
            <person name="Mondo S."/>
            <person name="Pangilinan J."/>
            <person name="Riley R."/>
            <person name="LaButti K."/>
            <person name="Andreopoulos B."/>
            <person name="Lipzen A."/>
            <person name="Chen C."/>
            <person name="Yan M."/>
            <person name="Daum C."/>
            <person name="Ng V."/>
            <person name="Clum A."/>
            <person name="Steindorff A."/>
            <person name="Ohm R.A."/>
            <person name="Martin F."/>
            <person name="Silar P."/>
            <person name="Natvig D.O."/>
            <person name="Lalanne C."/>
            <person name="Gautier V."/>
            <person name="Ament-Velasquez S.L."/>
            <person name="Kruys A."/>
            <person name="Hutchinson M.I."/>
            <person name="Powell A.J."/>
            <person name="Barry K."/>
            <person name="Miller A.N."/>
            <person name="Grigoriev I.V."/>
            <person name="Debuchy R."/>
            <person name="Gladieux P."/>
            <person name="Hiltunen Thoren M."/>
            <person name="Johannesson H."/>
        </authorList>
    </citation>
    <scope>NUCLEOTIDE SEQUENCE [LARGE SCALE GENOMIC DNA]</scope>
    <source>
        <strain evidence="11">CBS 340.73</strain>
    </source>
</reference>
<evidence type="ECO:0000259" key="9">
    <source>
        <dbReference type="PROSITE" id="PS51910"/>
    </source>
</evidence>
<dbReference type="CDD" id="cd00035">
    <property type="entry name" value="ChtBD1"/>
    <property type="match status" value="1"/>
</dbReference>
<dbReference type="PANTHER" id="PTHR11177:SF389">
    <property type="entry name" value="CHITINASE"/>
    <property type="match status" value="1"/>
</dbReference>
<dbReference type="Gene3D" id="3.20.20.80">
    <property type="entry name" value="Glycosidases"/>
    <property type="match status" value="1"/>
</dbReference>
<dbReference type="InterPro" id="IPR018371">
    <property type="entry name" value="Chitin-binding_1_CS"/>
</dbReference>
<dbReference type="Proteomes" id="UP001303473">
    <property type="component" value="Unassembled WGS sequence"/>
</dbReference>
<dbReference type="SUPFAM" id="SSF51445">
    <property type="entry name" value="(Trans)glycosidases"/>
    <property type="match status" value="1"/>
</dbReference>
<evidence type="ECO:0000256" key="6">
    <source>
        <dbReference type="SAM" id="SignalP"/>
    </source>
</evidence>
<dbReference type="SMART" id="SM00321">
    <property type="entry name" value="WSC"/>
    <property type="match status" value="2"/>
</dbReference>
<evidence type="ECO:0000256" key="1">
    <source>
        <dbReference type="ARBA" id="ARBA00008682"/>
    </source>
</evidence>
<feature type="region of interest" description="Disordered" evidence="5">
    <location>
        <begin position="1328"/>
        <end position="1370"/>
    </location>
</feature>
<dbReference type="Gene3D" id="3.30.60.10">
    <property type="entry name" value="Endochitinase-like"/>
    <property type="match status" value="1"/>
</dbReference>
<dbReference type="PROSITE" id="PS50941">
    <property type="entry name" value="CHIT_BIND_I_2"/>
    <property type="match status" value="2"/>
</dbReference>
<sequence>MVLSSSFKLALLLFVGAWRFVAAQECSSTVPCATGCCSKFGYCGWGDEYCKDGCINSCNAQPACSASKPCATGCCSIYGNCGLGPDYCGPGNCGSQCNQKAECDPADWGLEYANFTKCPLNVCCSKYGFCGTMSEFCGNSAVQRPSCSADGGSIGRVIGYYESWSVGRSCNTMLPENIPQGIYTHINFAFASINPDTWEIAPSAQTDEGLYPRINALKMRDIGLETWIAIGGWTFNDDDQLTKTTFSDIAADVTKQNAFFASLILFMQTWGFTGVDIDWEYPEAPDRNGRGEDFLNFPSFLARLRSTLNNYNYGLSITLPSSYWYLQHFDLEALAESVDWFNVMEYDLHGAWDIGNQWTGAYVDAHTNLTEIKDSLDLLWRNYIDPSKVNLGLAFYGRSVTLASESCATPGCLYLSAGDPGPCSATTGVLLNSEIEQIIDENGLSPTLWPDAAVKTIWVSFDDEDTFKIKGDFAKSQCLGGVMVWAISHDDGLGTYANGLASALGRPAGIDSATNITRTTADGPIAARPARRGSRSSSAATARRRASSTATAANFCCPSSSAVPSCRLRGYQDSGVCTPGCAAGEAEVGSIATGCSSGYQSACCSVTDSTQPYADCAWLGGTPDCSGAGGTATCPSDYPNFVVSSRSGQGGAGTCWEGAMSYCCKGSAVPDAFTNCQWYSKQTHVVAEDNVCEDSCPSGNLLLARQGGSCAMGTEAYCCKGAPIHALNIRTGLSSSSDLPSIVSYDQYVFEFYLDVFFSNPVCPAGWDAQYDAVPGETLRRRQSIDQTSTLAFLLPMLSIYFSAPRPQEWPADAWNSHQLRSGLGYNQITDFLYPFGYNGEPAYDPEYLMSELLCNDATAEEAMSYIGGAQTALCEYPGADGSASKRDVNVTTYLPDSASSLFLSDLPSADLLKREPGALSKIWARRIDMASMDPRTATEPTVAGVLTGVLNGDLSLHYLRWINYMRGSEVILEVAYWIGPTVGVAPSDAVRNRYIDTTHTTAPGDRWIIFHLHIPIDANTFRQGEYRDAQGRTQGIWYPGIRVINMYHGQTVAARPPSVSGYGANWRVEYRNNPNFGGGQPTPGMTNYNSRSAAFVCPRGDESLPNRWYLGQDNDAQITQLQQAGLEIGLANQLNQWGLLLYGTPGDQWGVFGIGSLQCLYPSMTQGRVGLYNPDIDGGANLHSGGSSGLPSWGATLCVTTPGGTYSGIPASNSSVADGNWGGVGSGYGTTKVAPPAGGATVAPNTTLDCGSWYVYDGSLLCVQICLANSIPLGLFTSVNPSLSNTTCDSQLVVGDAYCVAPLRDWDAPPAVTMSFLPPSSTTIISSSSSLPTSSTNVLATTTTPSSAPTSTSSLLPSSTSTSSTSSTPTGLPYLGCWTEATSARALTGPELVDYNGMTHEKCAAFCVPAGYGLYGIEYGGECYCGNSLSQGSFQASESDCSFACPGDASELCGAGNRLSLFGYANDLPGGGDGGGSSGTGSGTGGSQGVYLGCYTEATSSRALVSASYVDYSAMTIELCEKFCFTTNSYTLAGVEYGGECYCGDQLQAGSVAAPASDCSMACGGNSSEICGAGNRLSVYQAS</sequence>
<dbReference type="InterPro" id="IPR002889">
    <property type="entry name" value="WSC_carb-bd"/>
</dbReference>
<dbReference type="InterPro" id="IPR011583">
    <property type="entry name" value="Chitinase_II/V-like_cat"/>
</dbReference>
<feature type="domain" description="Chitin-binding type-1" evidence="7">
    <location>
        <begin position="100"/>
        <end position="149"/>
    </location>
</feature>
<feature type="disulfide bond" evidence="4">
    <location>
        <begin position="54"/>
        <end position="58"/>
    </location>
</feature>
<evidence type="ECO:0000313" key="11">
    <source>
        <dbReference type="Proteomes" id="UP001303473"/>
    </source>
</evidence>
<feature type="disulfide bond" evidence="4">
    <location>
        <begin position="36"/>
        <end position="50"/>
    </location>
</feature>
<feature type="signal peptide" evidence="6">
    <location>
        <begin position="1"/>
        <end position="23"/>
    </location>
</feature>
<feature type="region of interest" description="Disordered" evidence="5">
    <location>
        <begin position="515"/>
        <end position="543"/>
    </location>
</feature>
<dbReference type="SUPFAM" id="SSF54556">
    <property type="entry name" value="Chitinase insertion domain"/>
    <property type="match status" value="1"/>
</dbReference>
<dbReference type="GO" id="GO:0006032">
    <property type="term" value="P:chitin catabolic process"/>
    <property type="evidence" value="ECO:0007669"/>
    <property type="project" value="TreeGrafter"/>
</dbReference>
<dbReference type="GO" id="GO:0008061">
    <property type="term" value="F:chitin binding"/>
    <property type="evidence" value="ECO:0007669"/>
    <property type="project" value="UniProtKB-UniRule"/>
</dbReference>
<dbReference type="PROSITE" id="PS00026">
    <property type="entry name" value="CHIT_BIND_I_1"/>
    <property type="match status" value="1"/>
</dbReference>
<keyword evidence="11" id="KW-1185">Reference proteome</keyword>
<dbReference type="InterPro" id="IPR036861">
    <property type="entry name" value="Endochitinase-like_sf"/>
</dbReference>
<dbReference type="InterPro" id="IPR001002">
    <property type="entry name" value="Chitin-bd_1"/>
</dbReference>
<proteinExistence type="inferred from homology"/>
<comment type="caution">
    <text evidence="4">Lacks conserved residue(s) required for the propagation of feature annotation.</text>
</comment>
<feature type="domain" description="Chitin-binding type-1" evidence="7">
    <location>
        <begin position="23"/>
        <end position="60"/>
    </location>
</feature>
<dbReference type="PROSITE" id="PS51910">
    <property type="entry name" value="GH18_2"/>
    <property type="match status" value="1"/>
</dbReference>
<comment type="similarity">
    <text evidence="1">Belongs to the glycosyl hydrolase 18 family. Chitinase class V subfamily.</text>
</comment>
<dbReference type="Pfam" id="PF00704">
    <property type="entry name" value="Glyco_hydro_18"/>
    <property type="match status" value="1"/>
</dbReference>
<dbReference type="SMART" id="SM00270">
    <property type="entry name" value="ChtBD1"/>
    <property type="match status" value="3"/>
</dbReference>
<accession>A0AAN6NC52</accession>
<protein>
    <recommendedName>
        <fullName evidence="2">chitinase</fullName>
        <ecNumber evidence="2">3.2.1.14</ecNumber>
    </recommendedName>
</protein>
<dbReference type="Gene3D" id="3.10.50.10">
    <property type="match status" value="1"/>
</dbReference>
<feature type="disulfide bond" evidence="4">
    <location>
        <begin position="123"/>
        <end position="137"/>
    </location>
</feature>
<keyword evidence="6" id="KW-0732">Signal</keyword>
<dbReference type="Pfam" id="PF01822">
    <property type="entry name" value="WSC"/>
    <property type="match status" value="2"/>
</dbReference>
<feature type="domain" description="WSC" evidence="8">
    <location>
        <begin position="1372"/>
        <end position="1466"/>
    </location>
</feature>
<evidence type="ECO:0000256" key="3">
    <source>
        <dbReference type="ARBA" id="ARBA00022669"/>
    </source>
</evidence>
<dbReference type="PANTHER" id="PTHR11177">
    <property type="entry name" value="CHITINASE"/>
    <property type="match status" value="1"/>
</dbReference>
<dbReference type="SUPFAM" id="SSF57016">
    <property type="entry name" value="Plant lectins/antimicrobial peptides"/>
    <property type="match status" value="2"/>
</dbReference>
<evidence type="ECO:0000259" key="7">
    <source>
        <dbReference type="PROSITE" id="PS50941"/>
    </source>
</evidence>
<keyword evidence="4" id="KW-1015">Disulfide bond</keyword>
<feature type="chain" id="PRO_5042826852" description="chitinase" evidence="6">
    <location>
        <begin position="24"/>
        <end position="1584"/>
    </location>
</feature>
<feature type="domain" description="WSC" evidence="8">
    <location>
        <begin position="1489"/>
        <end position="1584"/>
    </location>
</feature>
<evidence type="ECO:0000256" key="5">
    <source>
        <dbReference type="SAM" id="MobiDB-lite"/>
    </source>
</evidence>
<organism evidence="10 11">
    <name type="scientific">Diplogelasinospora grovesii</name>
    <dbReference type="NCBI Taxonomy" id="303347"/>
    <lineage>
        <taxon>Eukaryota</taxon>
        <taxon>Fungi</taxon>
        <taxon>Dikarya</taxon>
        <taxon>Ascomycota</taxon>
        <taxon>Pezizomycotina</taxon>
        <taxon>Sordariomycetes</taxon>
        <taxon>Sordariomycetidae</taxon>
        <taxon>Sordariales</taxon>
        <taxon>Diplogelasinosporaceae</taxon>
        <taxon>Diplogelasinospora</taxon>
    </lineage>
</organism>
<dbReference type="InterPro" id="IPR050314">
    <property type="entry name" value="Glycosyl_Hydrlase_18"/>
</dbReference>
<dbReference type="InterPro" id="IPR017853">
    <property type="entry name" value="GH"/>
</dbReference>
<dbReference type="GO" id="GO:0005975">
    <property type="term" value="P:carbohydrate metabolic process"/>
    <property type="evidence" value="ECO:0007669"/>
    <property type="project" value="InterPro"/>
</dbReference>
<dbReference type="InterPro" id="IPR029070">
    <property type="entry name" value="Chitinase_insertion_sf"/>
</dbReference>
<evidence type="ECO:0000313" key="10">
    <source>
        <dbReference type="EMBL" id="KAK3943074.1"/>
    </source>
</evidence>
<name>A0AAN6NC52_9PEZI</name>
<dbReference type="PROSITE" id="PS51212">
    <property type="entry name" value="WSC"/>
    <property type="match status" value="2"/>
</dbReference>
<feature type="disulfide bond" evidence="4">
    <location>
        <begin position="118"/>
        <end position="130"/>
    </location>
</feature>
<dbReference type="EMBL" id="MU853768">
    <property type="protein sequence ID" value="KAK3943074.1"/>
    <property type="molecule type" value="Genomic_DNA"/>
</dbReference>
<evidence type="ECO:0000256" key="4">
    <source>
        <dbReference type="PROSITE-ProRule" id="PRU00261"/>
    </source>
</evidence>
<evidence type="ECO:0000256" key="2">
    <source>
        <dbReference type="ARBA" id="ARBA00012729"/>
    </source>
</evidence>
<gene>
    <name evidence="10" type="ORF">QBC46DRAFT_447135</name>
</gene>
<dbReference type="GO" id="GO:0005576">
    <property type="term" value="C:extracellular region"/>
    <property type="evidence" value="ECO:0007669"/>
    <property type="project" value="TreeGrafter"/>
</dbReference>
<dbReference type="SMART" id="SM00636">
    <property type="entry name" value="Glyco_18"/>
    <property type="match status" value="1"/>
</dbReference>
<dbReference type="Pfam" id="PF00187">
    <property type="entry name" value="Chitin_bind_1"/>
    <property type="match status" value="1"/>
</dbReference>